<evidence type="ECO:0000313" key="3">
    <source>
        <dbReference type="EMBL" id="RYM32792.1"/>
    </source>
</evidence>
<gene>
    <name evidence="3" type="ORF">ERX46_12065</name>
</gene>
<dbReference type="AlphaFoldDB" id="A0A4Q4KHW5"/>
<dbReference type="Pfam" id="PF18962">
    <property type="entry name" value="Por_Secre_tail"/>
    <property type="match status" value="1"/>
</dbReference>
<dbReference type="EMBL" id="SETE01000005">
    <property type="protein sequence ID" value="RYM32792.1"/>
    <property type="molecule type" value="Genomic_DNA"/>
</dbReference>
<keyword evidence="1" id="KW-0732">Signal</keyword>
<protein>
    <submittedName>
        <fullName evidence="3">T9SS type A sorting domain-containing protein</fullName>
    </submittedName>
</protein>
<evidence type="ECO:0000259" key="2">
    <source>
        <dbReference type="Pfam" id="PF18962"/>
    </source>
</evidence>
<accession>A0A4Q4KHW5</accession>
<name>A0A4Q4KHW5_9FLAO</name>
<dbReference type="Proteomes" id="UP000293952">
    <property type="component" value="Unassembled WGS sequence"/>
</dbReference>
<sequence>MRSLTNVYSHQVTKVSVADYNQEMDLKYYPNPTRSVLTIENPAGNINSIKVVSMLGRVLFTNEYNNAEAVQLDMSSFSKGTYFVTINESKVIKILKD</sequence>
<reference evidence="3 4" key="1">
    <citation type="submission" date="2019-02" db="EMBL/GenBank/DDBJ databases">
        <title>Genome sequence of the sea-ice species Brumimicrobium glaciale.</title>
        <authorList>
            <person name="Bowman J.P."/>
        </authorList>
    </citation>
    <scope>NUCLEOTIDE SEQUENCE [LARGE SCALE GENOMIC DNA]</scope>
    <source>
        <strain evidence="3 4">IC156</strain>
    </source>
</reference>
<dbReference type="InterPro" id="IPR026444">
    <property type="entry name" value="Secre_tail"/>
</dbReference>
<dbReference type="NCBIfam" id="TIGR04183">
    <property type="entry name" value="Por_Secre_tail"/>
    <property type="match status" value="1"/>
</dbReference>
<keyword evidence="4" id="KW-1185">Reference proteome</keyword>
<dbReference type="OrthoDB" id="951108at2"/>
<proteinExistence type="predicted"/>
<evidence type="ECO:0000313" key="4">
    <source>
        <dbReference type="Proteomes" id="UP000293952"/>
    </source>
</evidence>
<feature type="domain" description="Secretion system C-terminal sorting" evidence="2">
    <location>
        <begin position="29"/>
        <end position="90"/>
    </location>
</feature>
<dbReference type="RefSeq" id="WP_130094130.1">
    <property type="nucleotide sequence ID" value="NZ_SETE01000005.1"/>
</dbReference>
<comment type="caution">
    <text evidence="3">The sequence shown here is derived from an EMBL/GenBank/DDBJ whole genome shotgun (WGS) entry which is preliminary data.</text>
</comment>
<organism evidence="3 4">
    <name type="scientific">Brumimicrobium glaciale</name>
    <dbReference type="NCBI Taxonomy" id="200475"/>
    <lineage>
        <taxon>Bacteria</taxon>
        <taxon>Pseudomonadati</taxon>
        <taxon>Bacteroidota</taxon>
        <taxon>Flavobacteriia</taxon>
        <taxon>Flavobacteriales</taxon>
        <taxon>Crocinitomicaceae</taxon>
        <taxon>Brumimicrobium</taxon>
    </lineage>
</organism>
<evidence type="ECO:0000256" key="1">
    <source>
        <dbReference type="ARBA" id="ARBA00022729"/>
    </source>
</evidence>